<accession>A0ABP1HA66</accession>
<evidence type="ECO:0000256" key="1">
    <source>
        <dbReference type="SAM" id="Phobius"/>
    </source>
</evidence>
<comment type="caution">
    <text evidence="2">The sequence shown here is derived from an EMBL/GenBank/DDBJ whole genome shotgun (WGS) entry which is preliminary data.</text>
</comment>
<keyword evidence="4" id="KW-1185">Reference proteome</keyword>
<evidence type="ECO:0000313" key="2">
    <source>
        <dbReference type="EMBL" id="CAL5987611.1"/>
    </source>
</evidence>
<keyword evidence="1" id="KW-1133">Transmembrane helix</keyword>
<feature type="transmembrane region" description="Helical" evidence="1">
    <location>
        <begin position="60"/>
        <end position="79"/>
    </location>
</feature>
<keyword evidence="1" id="KW-0472">Membrane</keyword>
<dbReference type="EMBL" id="CAXDID020000021">
    <property type="protein sequence ID" value="CAL5987611.1"/>
    <property type="molecule type" value="Genomic_DNA"/>
</dbReference>
<evidence type="ECO:0000313" key="4">
    <source>
        <dbReference type="Proteomes" id="UP001642409"/>
    </source>
</evidence>
<name>A0ABP1HA66_9EUKA</name>
<dbReference type="EMBL" id="CAXDID020000021">
    <property type="protein sequence ID" value="CAL5987615.1"/>
    <property type="molecule type" value="Genomic_DNA"/>
</dbReference>
<dbReference type="Proteomes" id="UP001642409">
    <property type="component" value="Unassembled WGS sequence"/>
</dbReference>
<reference evidence="2 4" key="1">
    <citation type="submission" date="2024-07" db="EMBL/GenBank/DDBJ databases">
        <authorList>
            <person name="Akdeniz Z."/>
        </authorList>
    </citation>
    <scope>NUCLEOTIDE SEQUENCE [LARGE SCALE GENOMIC DNA]</scope>
</reference>
<evidence type="ECO:0000313" key="3">
    <source>
        <dbReference type="EMBL" id="CAL5987615.1"/>
    </source>
</evidence>
<gene>
    <name evidence="2" type="ORF">HINF_LOCUS9979</name>
    <name evidence="3" type="ORF">HINF_LOCUS9981</name>
</gene>
<sequence length="208" mass="23741">MKIQRFTLIRFQKQCDYIHQIKAQHLKAIGNELQCVNMPAKSSTSTPNVIQHHELQANPITIFIVQKYLAQIFFLFLYIHIYIEHKDRTRILVEVYSKLLLLYFIIFQQRSVECCAVNGTERTVLCGHIPQTYTSTLSGQQNMSYWILCNLGQEGSASAHLLQFRMGDWSSGMIPALGAGGRGFNSRISSIFKKLQWLQLGAACCPSH</sequence>
<keyword evidence="1" id="KW-0812">Transmembrane</keyword>
<protein>
    <submittedName>
        <fullName evidence="2">Hypothetical_protein</fullName>
    </submittedName>
</protein>
<proteinExistence type="predicted"/>
<organism evidence="2 4">
    <name type="scientific">Hexamita inflata</name>
    <dbReference type="NCBI Taxonomy" id="28002"/>
    <lineage>
        <taxon>Eukaryota</taxon>
        <taxon>Metamonada</taxon>
        <taxon>Diplomonadida</taxon>
        <taxon>Hexamitidae</taxon>
        <taxon>Hexamitinae</taxon>
        <taxon>Hexamita</taxon>
    </lineage>
</organism>